<dbReference type="WBParaSite" id="Pan_g12570.t1">
    <property type="protein sequence ID" value="Pan_g12570.t1"/>
    <property type="gene ID" value="Pan_g12570"/>
</dbReference>
<accession>A0A7E4UTD7</accession>
<evidence type="ECO:0000313" key="3">
    <source>
        <dbReference type="WBParaSite" id="Pan_g12570.t1"/>
    </source>
</evidence>
<reference evidence="2" key="1">
    <citation type="journal article" date="2013" name="Genetics">
        <title>The draft genome and transcriptome of Panagrellus redivivus are shaped by the harsh demands of a free-living lifestyle.</title>
        <authorList>
            <person name="Srinivasan J."/>
            <person name="Dillman A.R."/>
            <person name="Macchietto M.G."/>
            <person name="Heikkinen L."/>
            <person name="Lakso M."/>
            <person name="Fracchia K.M."/>
            <person name="Antoshechkin I."/>
            <person name="Mortazavi A."/>
            <person name="Wong G."/>
            <person name="Sternberg P.W."/>
        </authorList>
    </citation>
    <scope>NUCLEOTIDE SEQUENCE [LARGE SCALE GENOMIC DNA]</scope>
    <source>
        <strain evidence="2">MT8872</strain>
    </source>
</reference>
<dbReference type="AlphaFoldDB" id="A0A7E4UTD7"/>
<evidence type="ECO:0000256" key="1">
    <source>
        <dbReference type="SAM" id="MobiDB-lite"/>
    </source>
</evidence>
<feature type="region of interest" description="Disordered" evidence="1">
    <location>
        <begin position="66"/>
        <end position="98"/>
    </location>
</feature>
<feature type="compositionally biased region" description="Low complexity" evidence="1">
    <location>
        <begin position="73"/>
        <end position="89"/>
    </location>
</feature>
<proteinExistence type="predicted"/>
<reference evidence="3" key="2">
    <citation type="submission" date="2020-10" db="UniProtKB">
        <authorList>
            <consortium name="WormBaseParasite"/>
        </authorList>
    </citation>
    <scope>IDENTIFICATION</scope>
</reference>
<name>A0A7E4UTD7_PANRE</name>
<sequence>MLCKSQAPKFQLRLVVWRGSLDETEVWKRLWPYFEEIEDVNEYPKIVISQFYEYYACYDPLMEDIDDGDYDETPTSSTSTSSKARTSSSEPARKRSRE</sequence>
<protein>
    <submittedName>
        <fullName evidence="3">Chromo domain-containing protein</fullName>
    </submittedName>
</protein>
<dbReference type="Proteomes" id="UP000492821">
    <property type="component" value="Unassembled WGS sequence"/>
</dbReference>
<keyword evidence="2" id="KW-1185">Reference proteome</keyword>
<evidence type="ECO:0000313" key="2">
    <source>
        <dbReference type="Proteomes" id="UP000492821"/>
    </source>
</evidence>
<organism evidence="2 3">
    <name type="scientific">Panagrellus redivivus</name>
    <name type="common">Microworm</name>
    <dbReference type="NCBI Taxonomy" id="6233"/>
    <lineage>
        <taxon>Eukaryota</taxon>
        <taxon>Metazoa</taxon>
        <taxon>Ecdysozoa</taxon>
        <taxon>Nematoda</taxon>
        <taxon>Chromadorea</taxon>
        <taxon>Rhabditida</taxon>
        <taxon>Tylenchina</taxon>
        <taxon>Panagrolaimomorpha</taxon>
        <taxon>Panagrolaimoidea</taxon>
        <taxon>Panagrolaimidae</taxon>
        <taxon>Panagrellus</taxon>
    </lineage>
</organism>